<dbReference type="RefSeq" id="WP_145280166.1">
    <property type="nucleotide sequence ID" value="NZ_CP036291.1"/>
</dbReference>
<dbReference type="AlphaFoldDB" id="A0A518D5F7"/>
<proteinExistence type="predicted"/>
<sequence length="445" mass="46983">MNARQAARLLLPFSGSALALGLLLPAELWAGDYYHPVPFLATVKLGGEGATPVDTVYGKEYSHNDPGKVLVGGGDPNLVSIDDHDEFGVADPLQVVSWDYREGRIPPGNSGSVNAFDFGSVSAFNYPDGQIDALANSGDFLFRQVLRNESTLLFSVTGDSFGGAPKGRVHYEDPVGLGAVWAEPELPLGPGAGVNHHRVAELDALEVWGPEPPEHDLLVGPPKVVIEGYIGGFGFGPNTADSNRFSIDNDALNGGVSVWAYDITTAAITPWIPHSEIVTAVEKLFLPAGFRFDDLTRDQIDVDATMAYDIGGDPAIPGAFPGYNVGDELLFSIDPLVTPRLIDPSGAPAPYVGPPIHGGEIIHLAKIAAGVGPATVSASFLFHGGHLWDSIFNPALAFGYDSPDVDALESVGTLTGTFEIPTIPEPSSLLLCAFVAPLLALRRSR</sequence>
<evidence type="ECO:0008006" key="3">
    <source>
        <dbReference type="Google" id="ProtNLM"/>
    </source>
</evidence>
<evidence type="ECO:0000313" key="1">
    <source>
        <dbReference type="EMBL" id="QDU86702.1"/>
    </source>
</evidence>
<dbReference type="Proteomes" id="UP000317429">
    <property type="component" value="Chromosome"/>
</dbReference>
<name>A0A518D5F7_9BACT</name>
<organism evidence="1 2">
    <name type="scientific">Pirellulimonas nuda</name>
    <dbReference type="NCBI Taxonomy" id="2528009"/>
    <lineage>
        <taxon>Bacteria</taxon>
        <taxon>Pseudomonadati</taxon>
        <taxon>Planctomycetota</taxon>
        <taxon>Planctomycetia</taxon>
        <taxon>Pirellulales</taxon>
        <taxon>Lacipirellulaceae</taxon>
        <taxon>Pirellulimonas</taxon>
    </lineage>
</organism>
<dbReference type="EMBL" id="CP036291">
    <property type="protein sequence ID" value="QDU86702.1"/>
    <property type="molecule type" value="Genomic_DNA"/>
</dbReference>
<dbReference type="KEGG" id="pnd:Pla175_00520"/>
<reference evidence="1 2" key="1">
    <citation type="submission" date="2019-02" db="EMBL/GenBank/DDBJ databases">
        <title>Deep-cultivation of Planctomycetes and their phenomic and genomic characterization uncovers novel biology.</title>
        <authorList>
            <person name="Wiegand S."/>
            <person name="Jogler M."/>
            <person name="Boedeker C."/>
            <person name="Pinto D."/>
            <person name="Vollmers J."/>
            <person name="Rivas-Marin E."/>
            <person name="Kohn T."/>
            <person name="Peeters S.H."/>
            <person name="Heuer A."/>
            <person name="Rast P."/>
            <person name="Oberbeckmann S."/>
            <person name="Bunk B."/>
            <person name="Jeske O."/>
            <person name="Meyerdierks A."/>
            <person name="Storesund J.E."/>
            <person name="Kallscheuer N."/>
            <person name="Luecker S."/>
            <person name="Lage O.M."/>
            <person name="Pohl T."/>
            <person name="Merkel B.J."/>
            <person name="Hornburger P."/>
            <person name="Mueller R.-W."/>
            <person name="Bruemmer F."/>
            <person name="Labrenz M."/>
            <person name="Spormann A.M."/>
            <person name="Op den Camp H."/>
            <person name="Overmann J."/>
            <person name="Amann R."/>
            <person name="Jetten M.S.M."/>
            <person name="Mascher T."/>
            <person name="Medema M.H."/>
            <person name="Devos D.P."/>
            <person name="Kaster A.-K."/>
            <person name="Ovreas L."/>
            <person name="Rohde M."/>
            <person name="Galperin M.Y."/>
            <person name="Jogler C."/>
        </authorList>
    </citation>
    <scope>NUCLEOTIDE SEQUENCE [LARGE SCALE GENOMIC DNA]</scope>
    <source>
        <strain evidence="1 2">Pla175</strain>
    </source>
</reference>
<gene>
    <name evidence="1" type="ORF">Pla175_00520</name>
</gene>
<protein>
    <recommendedName>
        <fullName evidence="3">PEP-CTERM protein-sorting domain-containing protein</fullName>
    </recommendedName>
</protein>
<accession>A0A518D5F7</accession>
<evidence type="ECO:0000313" key="2">
    <source>
        <dbReference type="Proteomes" id="UP000317429"/>
    </source>
</evidence>
<dbReference type="OrthoDB" id="273069at2"/>
<keyword evidence="2" id="KW-1185">Reference proteome</keyword>